<protein>
    <submittedName>
        <fullName evidence="2">Rhodanese-sulfurtransferase</fullName>
    </submittedName>
</protein>
<dbReference type="SUPFAM" id="SSF52821">
    <property type="entry name" value="Rhodanese/Cell cycle control phosphatase"/>
    <property type="match status" value="1"/>
</dbReference>
<dbReference type="PANTHER" id="PTHR43031:SF18">
    <property type="entry name" value="RHODANESE-RELATED SULFURTRANSFERASES"/>
    <property type="match status" value="1"/>
</dbReference>
<dbReference type="Gene3D" id="3.40.250.10">
    <property type="entry name" value="Rhodanese-like domain"/>
    <property type="match status" value="1"/>
</dbReference>
<dbReference type="SMART" id="SM00450">
    <property type="entry name" value="RHOD"/>
    <property type="match status" value="1"/>
</dbReference>
<dbReference type="GO" id="GO:0016740">
    <property type="term" value="F:transferase activity"/>
    <property type="evidence" value="ECO:0007669"/>
    <property type="project" value="UniProtKB-KW"/>
</dbReference>
<dbReference type="InterPro" id="IPR001763">
    <property type="entry name" value="Rhodanese-like_dom"/>
</dbReference>
<name>A0A0R2D305_9LACO</name>
<dbReference type="PANTHER" id="PTHR43031">
    <property type="entry name" value="FAD-DEPENDENT OXIDOREDUCTASE"/>
    <property type="match status" value="1"/>
</dbReference>
<reference evidence="2 3" key="1">
    <citation type="journal article" date="2015" name="Genome Announc.">
        <title>Expanding the biotechnology potential of lactobacilli through comparative genomics of 213 strains and associated genera.</title>
        <authorList>
            <person name="Sun Z."/>
            <person name="Harris H.M."/>
            <person name="McCann A."/>
            <person name="Guo C."/>
            <person name="Argimon S."/>
            <person name="Zhang W."/>
            <person name="Yang X."/>
            <person name="Jeffery I.B."/>
            <person name="Cooney J.C."/>
            <person name="Kagawa T.F."/>
            <person name="Liu W."/>
            <person name="Song Y."/>
            <person name="Salvetti E."/>
            <person name="Wrobel A."/>
            <person name="Rasinkangas P."/>
            <person name="Parkhill J."/>
            <person name="Rea M.C."/>
            <person name="O'Sullivan O."/>
            <person name="Ritari J."/>
            <person name="Douillard F.P."/>
            <person name="Paul Ross R."/>
            <person name="Yang R."/>
            <person name="Briner A.E."/>
            <person name="Felis G.E."/>
            <person name="de Vos W.M."/>
            <person name="Barrangou R."/>
            <person name="Klaenhammer T.R."/>
            <person name="Caufield P.W."/>
            <person name="Cui Y."/>
            <person name="Zhang H."/>
            <person name="O'Toole P.W."/>
        </authorList>
    </citation>
    <scope>NUCLEOTIDE SEQUENCE [LARGE SCALE GENOMIC DNA]</scope>
    <source>
        <strain evidence="2 3">DSM 20253</strain>
    </source>
</reference>
<feature type="domain" description="Rhodanese" evidence="1">
    <location>
        <begin position="43"/>
        <end position="131"/>
    </location>
</feature>
<evidence type="ECO:0000313" key="2">
    <source>
        <dbReference type="EMBL" id="KRM97754.1"/>
    </source>
</evidence>
<gene>
    <name evidence="2" type="ORF">FC24_GL001360</name>
</gene>
<dbReference type="OrthoDB" id="9808735at2"/>
<evidence type="ECO:0000313" key="3">
    <source>
        <dbReference type="Proteomes" id="UP000051638"/>
    </source>
</evidence>
<dbReference type="RefSeq" id="WP_057873929.1">
    <property type="nucleotide sequence ID" value="NZ_AYYI01000036.1"/>
</dbReference>
<comment type="caution">
    <text evidence="2">The sequence shown here is derived from an EMBL/GenBank/DDBJ whole genome shotgun (WGS) entry which is preliminary data.</text>
</comment>
<dbReference type="PATRIC" id="fig|1423796.3.peg.1386"/>
<dbReference type="CDD" id="cd00158">
    <property type="entry name" value="RHOD"/>
    <property type="match status" value="1"/>
</dbReference>
<dbReference type="Pfam" id="PF00581">
    <property type="entry name" value="Rhodanese"/>
    <property type="match status" value="1"/>
</dbReference>
<organism evidence="2 3">
    <name type="scientific">Loigolactobacillus rennini DSM 20253</name>
    <dbReference type="NCBI Taxonomy" id="1423796"/>
    <lineage>
        <taxon>Bacteria</taxon>
        <taxon>Bacillati</taxon>
        <taxon>Bacillota</taxon>
        <taxon>Bacilli</taxon>
        <taxon>Lactobacillales</taxon>
        <taxon>Lactobacillaceae</taxon>
        <taxon>Loigolactobacillus</taxon>
    </lineage>
</organism>
<dbReference type="Proteomes" id="UP000051638">
    <property type="component" value="Unassembled WGS sequence"/>
</dbReference>
<dbReference type="InterPro" id="IPR036873">
    <property type="entry name" value="Rhodanese-like_dom_sf"/>
</dbReference>
<keyword evidence="2" id="KW-0808">Transferase</keyword>
<sequence>MLNTILTVIVVAFLLYIVGQQVYFMIQRKRVGTQLEEEDFNAGMRKAQIIDLREAKYFDSGHILGARNIPYSQMKQRYNEIRPDLPVYLYDQGRTLSTRAAILLHRKGYKQIFWLKRGYQSWDGKTKRKKY</sequence>
<dbReference type="PROSITE" id="PS50206">
    <property type="entry name" value="RHODANESE_3"/>
    <property type="match status" value="1"/>
</dbReference>
<evidence type="ECO:0000259" key="1">
    <source>
        <dbReference type="PROSITE" id="PS50206"/>
    </source>
</evidence>
<keyword evidence="3" id="KW-1185">Reference proteome</keyword>
<dbReference type="STRING" id="1423796.FC24_GL001360"/>
<dbReference type="EMBL" id="AYYI01000036">
    <property type="protein sequence ID" value="KRM97754.1"/>
    <property type="molecule type" value="Genomic_DNA"/>
</dbReference>
<dbReference type="InterPro" id="IPR050229">
    <property type="entry name" value="GlpE_sulfurtransferase"/>
</dbReference>
<accession>A0A0R2D305</accession>
<dbReference type="AlphaFoldDB" id="A0A0R2D305"/>
<proteinExistence type="predicted"/>